<proteinExistence type="predicted"/>
<dbReference type="Proteomes" id="UP000823399">
    <property type="component" value="Unassembled WGS sequence"/>
</dbReference>
<sequence>MLWGELGTCDTSVIDLTETYCKSSSSLGYMPCIKDPDTSHCHLPGCCHFQRSGSRNSNDAYFRRGTHFLRYSSVRDYLYGSFPTSKFYYLDIQYRVGGPRTMSRNLDCCQTLPWTTTTFDGRDYRGLFRGVDENSCGLLCEASSCYDSYSFFLTEESDMIALLQFLDPISFLISPTLISTIPWAFGLFTTFFKLRRSCRCLC</sequence>
<feature type="transmembrane region" description="Helical" evidence="1">
    <location>
        <begin position="169"/>
        <end position="192"/>
    </location>
</feature>
<evidence type="ECO:0000313" key="3">
    <source>
        <dbReference type="Proteomes" id="UP000823399"/>
    </source>
</evidence>
<keyword evidence="1" id="KW-1133">Transmembrane helix</keyword>
<gene>
    <name evidence="2" type="ORF">F5147DRAFT_196190</name>
</gene>
<dbReference type="EMBL" id="JABBWM010000003">
    <property type="protein sequence ID" value="KAG2119060.1"/>
    <property type="molecule type" value="Genomic_DNA"/>
</dbReference>
<evidence type="ECO:0000256" key="1">
    <source>
        <dbReference type="SAM" id="Phobius"/>
    </source>
</evidence>
<reference evidence="2" key="1">
    <citation type="journal article" date="2020" name="New Phytol.">
        <title>Comparative genomics reveals dynamic genome evolution in host specialist ectomycorrhizal fungi.</title>
        <authorList>
            <person name="Lofgren L.A."/>
            <person name="Nguyen N.H."/>
            <person name="Vilgalys R."/>
            <person name="Ruytinx J."/>
            <person name="Liao H.L."/>
            <person name="Branco S."/>
            <person name="Kuo A."/>
            <person name="LaButti K."/>
            <person name="Lipzen A."/>
            <person name="Andreopoulos W."/>
            <person name="Pangilinan J."/>
            <person name="Riley R."/>
            <person name="Hundley H."/>
            <person name="Na H."/>
            <person name="Barry K."/>
            <person name="Grigoriev I.V."/>
            <person name="Stajich J.E."/>
            <person name="Kennedy P.G."/>
        </authorList>
    </citation>
    <scope>NUCLEOTIDE SEQUENCE</scope>
    <source>
        <strain evidence="2">FC423</strain>
    </source>
</reference>
<dbReference type="RefSeq" id="XP_041299169.1">
    <property type="nucleotide sequence ID" value="XM_041428524.1"/>
</dbReference>
<keyword evidence="3" id="KW-1185">Reference proteome</keyword>
<accession>A0A9P7FKY2</accession>
<organism evidence="2 3">
    <name type="scientific">Suillus discolor</name>
    <dbReference type="NCBI Taxonomy" id="1912936"/>
    <lineage>
        <taxon>Eukaryota</taxon>
        <taxon>Fungi</taxon>
        <taxon>Dikarya</taxon>
        <taxon>Basidiomycota</taxon>
        <taxon>Agaricomycotina</taxon>
        <taxon>Agaricomycetes</taxon>
        <taxon>Agaricomycetidae</taxon>
        <taxon>Boletales</taxon>
        <taxon>Suillineae</taxon>
        <taxon>Suillaceae</taxon>
        <taxon>Suillus</taxon>
    </lineage>
</organism>
<name>A0A9P7FKY2_9AGAM</name>
<keyword evidence="1" id="KW-0472">Membrane</keyword>
<keyword evidence="1" id="KW-0812">Transmembrane</keyword>
<dbReference type="AlphaFoldDB" id="A0A9P7FKY2"/>
<evidence type="ECO:0000313" key="2">
    <source>
        <dbReference type="EMBL" id="KAG2119060.1"/>
    </source>
</evidence>
<comment type="caution">
    <text evidence="2">The sequence shown here is derived from an EMBL/GenBank/DDBJ whole genome shotgun (WGS) entry which is preliminary data.</text>
</comment>
<protein>
    <submittedName>
        <fullName evidence="2">Uncharacterized protein</fullName>
    </submittedName>
</protein>
<dbReference type="GeneID" id="64690783"/>